<dbReference type="EMBL" id="QZCH01000064">
    <property type="protein sequence ID" value="RJG36868.1"/>
    <property type="molecule type" value="Genomic_DNA"/>
</dbReference>
<accession>A0A418Y9A6</accession>
<protein>
    <submittedName>
        <fullName evidence="1">Uncharacterized protein</fullName>
    </submittedName>
</protein>
<dbReference type="AlphaFoldDB" id="A0A418Y9A6"/>
<comment type="caution">
    <text evidence="1">The sequence shown here is derived from an EMBL/GenBank/DDBJ whole genome shotgun (WGS) entry which is preliminary data.</text>
</comment>
<reference evidence="1 2" key="1">
    <citation type="submission" date="2018-09" db="EMBL/GenBank/DDBJ databases">
        <authorList>
            <person name="Wang F."/>
        </authorList>
    </citation>
    <scope>NUCLEOTIDE SEQUENCE [LARGE SCALE GENOMIC DNA]</scope>
    <source>
        <strain evidence="1 2">PLHSC7-2</strain>
    </source>
</reference>
<sequence length="68" mass="7834">MPSGQRGVIDKKFNYNNELAKFVDIYLISKHIDGVEEMSNTTIKFETGINAYHHLLRARGFMVINVFT</sequence>
<name>A0A418Y9A6_9GAMM</name>
<evidence type="ECO:0000313" key="1">
    <source>
        <dbReference type="EMBL" id="RJG36868.1"/>
    </source>
</evidence>
<gene>
    <name evidence="1" type="ORF">D1Z90_20160</name>
</gene>
<organism evidence="1 2">
    <name type="scientific">Motilimonas pumila</name>
    <dbReference type="NCBI Taxonomy" id="2303987"/>
    <lineage>
        <taxon>Bacteria</taxon>
        <taxon>Pseudomonadati</taxon>
        <taxon>Pseudomonadota</taxon>
        <taxon>Gammaproteobacteria</taxon>
        <taxon>Alteromonadales</taxon>
        <taxon>Alteromonadales genera incertae sedis</taxon>
        <taxon>Motilimonas</taxon>
    </lineage>
</organism>
<reference evidence="1 2" key="2">
    <citation type="submission" date="2019-01" db="EMBL/GenBank/DDBJ databases">
        <title>Motilimonas pumilus sp. nov., isolated from the gut of sea cucumber (Apostichopus japonicus).</title>
        <authorList>
            <person name="Wang F.-Q."/>
            <person name="Ren L.-H."/>
            <person name="Lin Y.-W."/>
            <person name="Sun G.-H."/>
            <person name="Du Z.-J."/>
            <person name="Zhao J.-X."/>
            <person name="Liu X.-J."/>
            <person name="Liu L.-J."/>
        </authorList>
    </citation>
    <scope>NUCLEOTIDE SEQUENCE [LARGE SCALE GENOMIC DNA]</scope>
    <source>
        <strain evidence="1 2">PLHSC7-2</strain>
    </source>
</reference>
<proteinExistence type="predicted"/>
<evidence type="ECO:0000313" key="2">
    <source>
        <dbReference type="Proteomes" id="UP000283255"/>
    </source>
</evidence>
<keyword evidence="2" id="KW-1185">Reference proteome</keyword>
<dbReference type="Proteomes" id="UP000283255">
    <property type="component" value="Unassembled WGS sequence"/>
</dbReference>